<evidence type="ECO:0008006" key="3">
    <source>
        <dbReference type="Google" id="ProtNLM"/>
    </source>
</evidence>
<dbReference type="Gene3D" id="3.10.180.10">
    <property type="entry name" value="2,3-Dihydroxybiphenyl 1,2-Dioxygenase, domain 1"/>
    <property type="match status" value="1"/>
</dbReference>
<evidence type="ECO:0000313" key="1">
    <source>
        <dbReference type="EMBL" id="KMP05785.1"/>
    </source>
</evidence>
<dbReference type="InterPro" id="IPR052164">
    <property type="entry name" value="Anthracycline_SecMetBiosynth"/>
</dbReference>
<dbReference type="CDD" id="cd07247">
    <property type="entry name" value="SgaA_N_like"/>
    <property type="match status" value="1"/>
</dbReference>
<sequence>MAPWTPPANGSPCWIEIPVTNAERAKNFYSSVFSWTFMAVPEKTEAQLAAEEGSPCNETVAIFRYPDQSLGNLGGGLSLVSEEVMQRYKQADGSSNFSKKGGKPGITMYYMVADLDKSMEAIVANGGKKLSGEYPEGDHGKIMYAEDSEGNVLGIYKFVGAGC</sequence>
<dbReference type="OrthoDB" id="447346at2759"/>
<name>A0A0J6YDM4_COCIT</name>
<protein>
    <recommendedName>
        <fullName evidence="3">VOC domain-containing protein</fullName>
    </recommendedName>
</protein>
<dbReference type="InterPro" id="IPR029068">
    <property type="entry name" value="Glyas_Bleomycin-R_OHBP_Dase"/>
</dbReference>
<dbReference type="PANTHER" id="PTHR33993">
    <property type="entry name" value="GLYOXALASE-RELATED"/>
    <property type="match status" value="1"/>
</dbReference>
<reference evidence="2" key="1">
    <citation type="journal article" date="2010" name="Genome Res.">
        <title>Population genomic sequencing of Coccidioides fungi reveals recent hybridization and transposon control.</title>
        <authorList>
            <person name="Neafsey D.E."/>
            <person name="Barker B.M."/>
            <person name="Sharpton T.J."/>
            <person name="Stajich J.E."/>
            <person name="Park D.J."/>
            <person name="Whiston E."/>
            <person name="Hung C.-Y."/>
            <person name="McMahan C."/>
            <person name="White J."/>
            <person name="Sykes S."/>
            <person name="Heiman D."/>
            <person name="Young S."/>
            <person name="Zeng Q."/>
            <person name="Abouelleil A."/>
            <person name="Aftuck L."/>
            <person name="Bessette D."/>
            <person name="Brown A."/>
            <person name="FitzGerald M."/>
            <person name="Lui A."/>
            <person name="Macdonald J.P."/>
            <person name="Priest M."/>
            <person name="Orbach M.J."/>
            <person name="Galgiani J.N."/>
            <person name="Kirkland T.N."/>
            <person name="Cole G.T."/>
            <person name="Birren B.W."/>
            <person name="Henn M.R."/>
            <person name="Taylor J.W."/>
            <person name="Rounsley S.D."/>
        </authorList>
    </citation>
    <scope>NUCLEOTIDE SEQUENCE [LARGE SCALE GENOMIC DNA]</scope>
    <source>
        <strain evidence="2">RMSCC 2394</strain>
    </source>
</reference>
<accession>A0A0J6YDM4</accession>
<dbReference type="SUPFAM" id="SSF54593">
    <property type="entry name" value="Glyoxalase/Bleomycin resistance protein/Dihydroxybiphenyl dioxygenase"/>
    <property type="match status" value="1"/>
</dbReference>
<dbReference type="AlphaFoldDB" id="A0A0J6YDM4"/>
<gene>
    <name evidence="1" type="ORF">CIRG_05466</name>
</gene>
<dbReference type="STRING" id="404692.A0A0J6YDM4"/>
<dbReference type="EMBL" id="DS028095">
    <property type="protein sequence ID" value="KMP05785.1"/>
    <property type="molecule type" value="Genomic_DNA"/>
</dbReference>
<proteinExistence type="predicted"/>
<dbReference type="PANTHER" id="PTHR33993:SF14">
    <property type="entry name" value="GB|AAF24581.1"/>
    <property type="match status" value="1"/>
</dbReference>
<organism evidence="1 2">
    <name type="scientific">Coccidioides immitis RMSCC 2394</name>
    <dbReference type="NCBI Taxonomy" id="404692"/>
    <lineage>
        <taxon>Eukaryota</taxon>
        <taxon>Fungi</taxon>
        <taxon>Dikarya</taxon>
        <taxon>Ascomycota</taxon>
        <taxon>Pezizomycotina</taxon>
        <taxon>Eurotiomycetes</taxon>
        <taxon>Eurotiomycetidae</taxon>
        <taxon>Onygenales</taxon>
        <taxon>Onygenaceae</taxon>
        <taxon>Coccidioides</taxon>
    </lineage>
</organism>
<dbReference type="Proteomes" id="UP000054565">
    <property type="component" value="Unassembled WGS sequence"/>
</dbReference>
<evidence type="ECO:0000313" key="2">
    <source>
        <dbReference type="Proteomes" id="UP000054565"/>
    </source>
</evidence>